<gene>
    <name evidence="7" type="ORF">WR25_03733</name>
</gene>
<keyword evidence="6" id="KW-0732">Signal</keyword>
<comment type="caution">
    <text evidence="7">The sequence shown here is derived from an EMBL/GenBank/DDBJ whole genome shotgun (WGS) entry which is preliminary data.</text>
</comment>
<dbReference type="SMART" id="SM00028">
    <property type="entry name" value="TPR"/>
    <property type="match status" value="2"/>
</dbReference>
<dbReference type="PANTHER" id="PTHR21405">
    <property type="entry name" value="CDNA SEQUENCE BC021608"/>
    <property type="match status" value="1"/>
</dbReference>
<feature type="chain" id="PRO_5012561937" evidence="6">
    <location>
        <begin position="22"/>
        <end position="707"/>
    </location>
</feature>
<dbReference type="Pfam" id="PF13181">
    <property type="entry name" value="TPR_8"/>
    <property type="match status" value="2"/>
</dbReference>
<dbReference type="STRING" id="2018661.A0A2A2LN92"/>
<sequence length="707" mass="80956">MKASVSSVLLALGLLFRPGQCIPKRGNEPWSVILCKFKNSHYEPRTAEWIREWISAGNNPDTVESFFSSVSNGLYDIKGSNVTEWLKLPWSRHDVYRMALTDRRLQSNKKEKPFALFDKAKQLCISFAQLHGYELNEKKITIINSEQTAVYGNENGVLLSPKLIFTSVLAHEMVHSLNIGHSYSDRYKRYDDAYDLMSTANAHMRPSTYGLSGPGLNGPHLNYLGWLPMDRIIYFGRDGQMNRTISMSSLSVPHRLTSDSLLILIPYDRDEPANVYTVEYRTVFGNDASIGSSGILIHKVEKFGDAFYSHLITYVNHVYDELTAGTEWISFLHRDEHYNFQYIRVKVENLQKKLHSAEIRVISTFDPSACRKYEQRIATERKDTVDSVCLRHNRAITYKDIEVQRKRNLFYKLRATFGQNECHEGMRWRAIDAYDYVCVIPERVAIEQVTSWRKKKRHSFCYSGQKRRRAFEGDNVCVSSEEFERTQKENMDAYKYLKHLSFFNGQDKIRAIHSALSETQIKIMSTTRDRAVLSRILNPLMPSEDISNNNDVAVDKPIEHEGYAESKELEKQGVRTAEGGDVNAAIEIFTRAISTCDINPSAYNNRAQAYRLVEKNEEALADLNRAIELSEEQGKSGCQAFVQRAMIHRLKGDDDAARADFEKAANLGSSFAKLQLVALNPYAAMCNKMLSEVFQNLREGKECQESK</sequence>
<dbReference type="EMBL" id="LIAE01006552">
    <property type="protein sequence ID" value="PAV87694.1"/>
    <property type="molecule type" value="Genomic_DNA"/>
</dbReference>
<protein>
    <submittedName>
        <fullName evidence="7">Uncharacterized protein</fullName>
    </submittedName>
</protein>
<feature type="coiled-coil region" evidence="5">
    <location>
        <begin position="606"/>
        <end position="633"/>
    </location>
</feature>
<dbReference type="InterPro" id="IPR011990">
    <property type="entry name" value="TPR-like_helical_dom_sf"/>
</dbReference>
<accession>A0A2A2LN92</accession>
<dbReference type="OrthoDB" id="5843947at2759"/>
<organism evidence="7 8">
    <name type="scientific">Diploscapter pachys</name>
    <dbReference type="NCBI Taxonomy" id="2018661"/>
    <lineage>
        <taxon>Eukaryota</taxon>
        <taxon>Metazoa</taxon>
        <taxon>Ecdysozoa</taxon>
        <taxon>Nematoda</taxon>
        <taxon>Chromadorea</taxon>
        <taxon>Rhabditida</taxon>
        <taxon>Rhabditina</taxon>
        <taxon>Rhabditomorpha</taxon>
        <taxon>Rhabditoidea</taxon>
        <taxon>Rhabditidae</taxon>
        <taxon>Diploscapter</taxon>
    </lineage>
</organism>
<feature type="repeat" description="TPR" evidence="4">
    <location>
        <begin position="600"/>
        <end position="633"/>
    </location>
</feature>
<evidence type="ECO:0000313" key="7">
    <source>
        <dbReference type="EMBL" id="PAV87694.1"/>
    </source>
</evidence>
<dbReference type="AlphaFoldDB" id="A0A2A2LN92"/>
<keyword evidence="3 4" id="KW-0802">TPR repeat</keyword>
<evidence type="ECO:0000256" key="1">
    <source>
        <dbReference type="ARBA" id="ARBA00006995"/>
    </source>
</evidence>
<dbReference type="FunFam" id="1.25.40.10:FF:000213">
    <property type="entry name" value="Tetratricopeptide repeat domain 36"/>
    <property type="match status" value="1"/>
</dbReference>
<comment type="similarity">
    <text evidence="1">Belongs to the TTC36 family.</text>
</comment>
<proteinExistence type="inferred from homology"/>
<evidence type="ECO:0000256" key="3">
    <source>
        <dbReference type="ARBA" id="ARBA00022803"/>
    </source>
</evidence>
<evidence type="ECO:0000256" key="6">
    <source>
        <dbReference type="SAM" id="SignalP"/>
    </source>
</evidence>
<dbReference type="GO" id="GO:0006570">
    <property type="term" value="P:tyrosine metabolic process"/>
    <property type="evidence" value="ECO:0007669"/>
    <property type="project" value="TreeGrafter"/>
</dbReference>
<keyword evidence="5" id="KW-0175">Coiled coil</keyword>
<evidence type="ECO:0000313" key="8">
    <source>
        <dbReference type="Proteomes" id="UP000218231"/>
    </source>
</evidence>
<dbReference type="InterPro" id="IPR019734">
    <property type="entry name" value="TPR_rpt"/>
</dbReference>
<name>A0A2A2LN92_9BILA</name>
<evidence type="ECO:0000256" key="2">
    <source>
        <dbReference type="ARBA" id="ARBA00022737"/>
    </source>
</evidence>
<dbReference type="SUPFAM" id="SSF48452">
    <property type="entry name" value="TPR-like"/>
    <property type="match status" value="1"/>
</dbReference>
<dbReference type="PANTHER" id="PTHR21405:SF0">
    <property type="entry name" value="TETRATRICOPEPTIDE REPEAT PROTEIN 36"/>
    <property type="match status" value="1"/>
</dbReference>
<dbReference type="PROSITE" id="PS50005">
    <property type="entry name" value="TPR"/>
    <property type="match status" value="1"/>
</dbReference>
<dbReference type="Gene3D" id="1.25.40.10">
    <property type="entry name" value="Tetratricopeptide repeat domain"/>
    <property type="match status" value="1"/>
</dbReference>
<feature type="signal peptide" evidence="6">
    <location>
        <begin position="1"/>
        <end position="21"/>
    </location>
</feature>
<dbReference type="InterPro" id="IPR038906">
    <property type="entry name" value="TTC36"/>
</dbReference>
<keyword evidence="2" id="KW-0677">Repeat</keyword>
<evidence type="ECO:0000256" key="4">
    <source>
        <dbReference type="PROSITE-ProRule" id="PRU00339"/>
    </source>
</evidence>
<reference evidence="7 8" key="1">
    <citation type="journal article" date="2017" name="Curr. Biol.">
        <title>Genome architecture and evolution of a unichromosomal asexual nematode.</title>
        <authorList>
            <person name="Fradin H."/>
            <person name="Zegar C."/>
            <person name="Gutwein M."/>
            <person name="Lucas J."/>
            <person name="Kovtun M."/>
            <person name="Corcoran D."/>
            <person name="Baugh L.R."/>
            <person name="Kiontke K."/>
            <person name="Gunsalus K."/>
            <person name="Fitch D.H."/>
            <person name="Piano F."/>
        </authorList>
    </citation>
    <scope>NUCLEOTIDE SEQUENCE [LARGE SCALE GENOMIC DNA]</scope>
    <source>
        <strain evidence="7">PF1309</strain>
    </source>
</reference>
<keyword evidence="8" id="KW-1185">Reference proteome</keyword>
<evidence type="ECO:0000256" key="5">
    <source>
        <dbReference type="SAM" id="Coils"/>
    </source>
</evidence>
<dbReference type="Proteomes" id="UP000218231">
    <property type="component" value="Unassembled WGS sequence"/>
</dbReference>